<feature type="chain" id="PRO_5008129748" description="Salivary secreted peptide" evidence="2">
    <location>
        <begin position="18"/>
        <end position="76"/>
    </location>
</feature>
<accession>A0A182NEL6</accession>
<dbReference type="VEuPathDB" id="VectorBase:ADIR006083"/>
<evidence type="ECO:0000313" key="4">
    <source>
        <dbReference type="Proteomes" id="UP000075884"/>
    </source>
</evidence>
<feature type="signal peptide" evidence="2">
    <location>
        <begin position="1"/>
        <end position="17"/>
    </location>
</feature>
<dbReference type="AlphaFoldDB" id="A0A182NEL6"/>
<protein>
    <recommendedName>
        <fullName evidence="5">Salivary secreted peptide</fullName>
    </recommendedName>
</protein>
<dbReference type="EnsemblMetazoa" id="ADIR006083-RA">
    <property type="protein sequence ID" value="ADIR006083-PA"/>
    <property type="gene ID" value="ADIR006083"/>
</dbReference>
<evidence type="ECO:0000256" key="2">
    <source>
        <dbReference type="SAM" id="SignalP"/>
    </source>
</evidence>
<reference evidence="4" key="1">
    <citation type="submission" date="2013-03" db="EMBL/GenBank/DDBJ databases">
        <title>The Genome Sequence of Anopheles dirus WRAIR2.</title>
        <authorList>
            <consortium name="The Broad Institute Genomics Platform"/>
            <person name="Neafsey D.E."/>
            <person name="Walton C."/>
            <person name="Walker B."/>
            <person name="Young S.K."/>
            <person name="Zeng Q."/>
            <person name="Gargeya S."/>
            <person name="Fitzgerald M."/>
            <person name="Haas B."/>
            <person name="Abouelleil A."/>
            <person name="Allen A.W."/>
            <person name="Alvarado L."/>
            <person name="Arachchi H.M."/>
            <person name="Berlin A.M."/>
            <person name="Chapman S.B."/>
            <person name="Gainer-Dewar J."/>
            <person name="Goldberg J."/>
            <person name="Griggs A."/>
            <person name="Gujja S."/>
            <person name="Hansen M."/>
            <person name="Howarth C."/>
            <person name="Imamovic A."/>
            <person name="Ireland A."/>
            <person name="Larimer J."/>
            <person name="McCowan C."/>
            <person name="Murphy C."/>
            <person name="Pearson M."/>
            <person name="Poon T.W."/>
            <person name="Priest M."/>
            <person name="Roberts A."/>
            <person name="Saif S."/>
            <person name="Shea T."/>
            <person name="Sisk P."/>
            <person name="Sykes S."/>
            <person name="Wortman J."/>
            <person name="Nusbaum C."/>
            <person name="Birren B."/>
        </authorList>
    </citation>
    <scope>NUCLEOTIDE SEQUENCE [LARGE SCALE GENOMIC DNA]</scope>
    <source>
        <strain evidence="4">WRAIR2</strain>
    </source>
</reference>
<feature type="region of interest" description="Disordered" evidence="1">
    <location>
        <begin position="55"/>
        <end position="76"/>
    </location>
</feature>
<feature type="compositionally biased region" description="Polar residues" evidence="1">
    <location>
        <begin position="57"/>
        <end position="76"/>
    </location>
</feature>
<proteinExistence type="predicted"/>
<keyword evidence="4" id="KW-1185">Reference proteome</keyword>
<evidence type="ECO:0000256" key="1">
    <source>
        <dbReference type="SAM" id="MobiDB-lite"/>
    </source>
</evidence>
<reference evidence="3" key="2">
    <citation type="submission" date="2020-05" db="UniProtKB">
        <authorList>
            <consortium name="EnsemblMetazoa"/>
        </authorList>
    </citation>
    <scope>IDENTIFICATION</scope>
    <source>
        <strain evidence="3">WRAIR2</strain>
    </source>
</reference>
<sequence>MKLTIVLLVAFAVLALATTVVSGNQAPSSAKHLVDKIVHAPIFGDLLKGIAEHLTDHQQSTTAPENHSETTTTPPA</sequence>
<organism evidence="3 4">
    <name type="scientific">Anopheles dirus</name>
    <dbReference type="NCBI Taxonomy" id="7168"/>
    <lineage>
        <taxon>Eukaryota</taxon>
        <taxon>Metazoa</taxon>
        <taxon>Ecdysozoa</taxon>
        <taxon>Arthropoda</taxon>
        <taxon>Hexapoda</taxon>
        <taxon>Insecta</taxon>
        <taxon>Pterygota</taxon>
        <taxon>Neoptera</taxon>
        <taxon>Endopterygota</taxon>
        <taxon>Diptera</taxon>
        <taxon>Nematocera</taxon>
        <taxon>Culicoidea</taxon>
        <taxon>Culicidae</taxon>
        <taxon>Anophelinae</taxon>
        <taxon>Anopheles</taxon>
    </lineage>
</organism>
<evidence type="ECO:0000313" key="3">
    <source>
        <dbReference type="EnsemblMetazoa" id="ADIR006083-PA"/>
    </source>
</evidence>
<dbReference type="Proteomes" id="UP000075884">
    <property type="component" value="Unassembled WGS sequence"/>
</dbReference>
<keyword evidence="2" id="KW-0732">Signal</keyword>
<name>A0A182NEL6_9DIPT</name>
<evidence type="ECO:0008006" key="5">
    <source>
        <dbReference type="Google" id="ProtNLM"/>
    </source>
</evidence>